<dbReference type="InterPro" id="IPR033714">
    <property type="entry name" value="tRNA_bind_bactPheRS"/>
</dbReference>
<dbReference type="CDD" id="cd02796">
    <property type="entry name" value="tRNA_bind_bactPheRS"/>
    <property type="match status" value="1"/>
</dbReference>
<dbReference type="SUPFAM" id="SSF46955">
    <property type="entry name" value="Putative DNA-binding domain"/>
    <property type="match status" value="1"/>
</dbReference>
<dbReference type="GO" id="GO:0004826">
    <property type="term" value="F:phenylalanine-tRNA ligase activity"/>
    <property type="evidence" value="ECO:0007669"/>
    <property type="project" value="UniProtKB-UniRule"/>
</dbReference>
<feature type="binding site" evidence="15">
    <location>
        <position position="468"/>
    </location>
    <ligand>
        <name>Mg(2+)</name>
        <dbReference type="ChEBI" id="CHEBI:18420"/>
        <note>shared with alpha subunit</note>
    </ligand>
</feature>
<dbReference type="GO" id="GO:0005524">
    <property type="term" value="F:ATP binding"/>
    <property type="evidence" value="ECO:0007669"/>
    <property type="project" value="UniProtKB-UniRule"/>
</dbReference>
<dbReference type="EC" id="6.1.1.20" evidence="15"/>
<evidence type="ECO:0000259" key="17">
    <source>
        <dbReference type="PROSITE" id="PS50886"/>
    </source>
</evidence>
<dbReference type="PROSITE" id="PS50886">
    <property type="entry name" value="TRBD"/>
    <property type="match status" value="1"/>
</dbReference>
<sequence>MRAPLSWLRDYAALPEGLTGHDLGQALIRAGLEVETVESAGSDVTGPLVVGRVVQFDAEPQKNGKTIRWCRVDVGPEHNDESGARGIVCGADNFAVNDLVVVALPGAVLPGNFAIAARRTYGHVSDGMICSAKELGLGDDQGGILVLTDDDLAPGMSAYEVLHLRDDVLDIAVTPDRGYCWSLRGLAREAAQALDVAFGDPVELPVPAQSAAGYPVRLESAACPLFVAVTVTGVDSTRPSPRWMQRRIQLAGMRPISLTVDITNYVMLETGQPIHAYDADRLNGAIVVRQARLGEKIVTLDDVIRDLDSEDLLITDDSGPIGLAGVMGGASTELSGNTSTVVIEAAHFDALTIARTSRRHKLSSEASKRFERGVDAAATYAAAHRVARLLEQLAGGTVDEAESVVGAVPEVPAQRIDAALPSRILGLEVPTDKVVELLEAVGVQLSRDGERLLLVPPTWRPDLRDPYDYVEEVGRLIGLENIPPVVPNAPAGRGLAKSQRLRRAVNHAVAAAGFVEVLSFPFVARGDLDQLQIPADDERAQLVRLANPLSETSPYLRTTLLPGLLAAVTRNTSRSNDDLALFEAGLVFLENKEKRAAPRPSVAQRPTDEELAAINTALPRQPRHLATVLTGNWLPARAFAPAEPATWGHAVVFVEAAARAVGLSVVRRAGQHAPWHPGRCAEILIAGTQTVIGYAGELHPSVCKASGVPARTCAAEIDLDALIGAAPDGGDVADLSTFPVAKEDVALIVDDVVPAEDVRRSLVAGAGPLLESVRLFDVYVGEQIGIGKKSLAFALRFRASDRTLTDAEAAAARDAAVAAAAEATGAVQRTE</sequence>
<evidence type="ECO:0000256" key="13">
    <source>
        <dbReference type="ARBA" id="ARBA00023146"/>
    </source>
</evidence>
<keyword evidence="7 15" id="KW-0479">Metal-binding</keyword>
<dbReference type="PANTHER" id="PTHR10947">
    <property type="entry name" value="PHENYLALANYL-TRNA SYNTHETASE BETA CHAIN AND LEUCINE-RICH REPEAT-CONTAINING PROTEIN 47"/>
    <property type="match status" value="1"/>
</dbReference>
<dbReference type="InterPro" id="IPR005147">
    <property type="entry name" value="tRNA_synthase_B5-dom"/>
</dbReference>
<keyword evidence="6 15" id="KW-0436">Ligase</keyword>
<dbReference type="NCBIfam" id="TIGR00472">
    <property type="entry name" value="pheT_bact"/>
    <property type="match status" value="1"/>
</dbReference>
<keyword evidence="9 15" id="KW-0067">ATP-binding</keyword>
<dbReference type="FunFam" id="3.30.70.380:FF:000001">
    <property type="entry name" value="Phenylalanine--tRNA ligase beta subunit"/>
    <property type="match status" value="1"/>
</dbReference>
<dbReference type="GO" id="GO:0000049">
    <property type="term" value="F:tRNA binding"/>
    <property type="evidence" value="ECO:0007669"/>
    <property type="project" value="UniProtKB-UniRule"/>
</dbReference>
<keyword evidence="10 15" id="KW-0460">Magnesium</keyword>
<dbReference type="InterPro" id="IPR009061">
    <property type="entry name" value="DNA-bd_dom_put_sf"/>
</dbReference>
<dbReference type="FunFam" id="3.50.40.10:FF:000001">
    <property type="entry name" value="Phenylalanine--tRNA ligase beta subunit"/>
    <property type="match status" value="1"/>
</dbReference>
<comment type="catalytic activity">
    <reaction evidence="14 15">
        <text>tRNA(Phe) + L-phenylalanine + ATP = L-phenylalanyl-tRNA(Phe) + AMP + diphosphate + H(+)</text>
        <dbReference type="Rhea" id="RHEA:19413"/>
        <dbReference type="Rhea" id="RHEA-COMP:9668"/>
        <dbReference type="Rhea" id="RHEA-COMP:9699"/>
        <dbReference type="ChEBI" id="CHEBI:15378"/>
        <dbReference type="ChEBI" id="CHEBI:30616"/>
        <dbReference type="ChEBI" id="CHEBI:33019"/>
        <dbReference type="ChEBI" id="CHEBI:58095"/>
        <dbReference type="ChEBI" id="CHEBI:78442"/>
        <dbReference type="ChEBI" id="CHEBI:78531"/>
        <dbReference type="ChEBI" id="CHEBI:456215"/>
        <dbReference type="EC" id="6.1.1.20"/>
    </reaction>
</comment>
<dbReference type="SMART" id="SM00874">
    <property type="entry name" value="B5"/>
    <property type="match status" value="1"/>
</dbReference>
<evidence type="ECO:0000259" key="18">
    <source>
        <dbReference type="PROSITE" id="PS51447"/>
    </source>
</evidence>
<evidence type="ECO:0000256" key="6">
    <source>
        <dbReference type="ARBA" id="ARBA00022598"/>
    </source>
</evidence>
<feature type="domain" description="B5" evidence="19">
    <location>
        <begin position="409"/>
        <end position="484"/>
    </location>
</feature>
<keyword evidence="8 15" id="KW-0547">Nucleotide-binding</keyword>
<dbReference type="InterPro" id="IPR020825">
    <property type="entry name" value="Phe-tRNA_synthase-like_B3/B4"/>
</dbReference>
<evidence type="ECO:0000256" key="16">
    <source>
        <dbReference type="PROSITE-ProRule" id="PRU00209"/>
    </source>
</evidence>
<evidence type="ECO:0000313" key="20">
    <source>
        <dbReference type="EMBL" id="CAA9379497.1"/>
    </source>
</evidence>
<dbReference type="SUPFAM" id="SSF55681">
    <property type="entry name" value="Class II aaRS and biotin synthetases"/>
    <property type="match status" value="1"/>
</dbReference>
<protein>
    <recommendedName>
        <fullName evidence="15">Phenylalanine--tRNA ligase beta subunit</fullName>
        <ecNumber evidence="15">6.1.1.20</ecNumber>
    </recommendedName>
    <alternativeName>
        <fullName evidence="15">Phenylalanyl-tRNA synthetase beta subunit</fullName>
        <shortName evidence="15">PheRS</shortName>
    </alternativeName>
</protein>
<dbReference type="GO" id="GO:0000287">
    <property type="term" value="F:magnesium ion binding"/>
    <property type="evidence" value="ECO:0007669"/>
    <property type="project" value="UniProtKB-UniRule"/>
</dbReference>
<evidence type="ECO:0000256" key="1">
    <source>
        <dbReference type="ARBA" id="ARBA00004496"/>
    </source>
</evidence>
<dbReference type="InterPro" id="IPR005121">
    <property type="entry name" value="Fdx_antiC-bd"/>
</dbReference>
<dbReference type="SMART" id="SM00896">
    <property type="entry name" value="FDX-ACB"/>
    <property type="match status" value="1"/>
</dbReference>
<dbReference type="Gene3D" id="2.40.50.140">
    <property type="entry name" value="Nucleic acid-binding proteins"/>
    <property type="match status" value="1"/>
</dbReference>
<name>A0A6J4NA69_9ACTN</name>
<keyword evidence="13 15" id="KW-0030">Aminoacyl-tRNA synthetase</keyword>
<dbReference type="PROSITE" id="PS51447">
    <property type="entry name" value="FDX_ACB"/>
    <property type="match status" value="1"/>
</dbReference>
<dbReference type="Pfam" id="PF01588">
    <property type="entry name" value="tRNA_bind"/>
    <property type="match status" value="1"/>
</dbReference>
<evidence type="ECO:0000256" key="2">
    <source>
        <dbReference type="ARBA" id="ARBA00008653"/>
    </source>
</evidence>
<dbReference type="Pfam" id="PF03483">
    <property type="entry name" value="B3_4"/>
    <property type="match status" value="1"/>
</dbReference>
<keyword evidence="11 16" id="KW-0694">RNA-binding</keyword>
<keyword evidence="4 15" id="KW-0963">Cytoplasm</keyword>
<dbReference type="InterPro" id="IPR004532">
    <property type="entry name" value="Phe-tRNA-ligase_IIc_bsu_bact"/>
</dbReference>
<evidence type="ECO:0000256" key="5">
    <source>
        <dbReference type="ARBA" id="ARBA00022555"/>
    </source>
</evidence>
<comment type="subcellular location">
    <subcellularLocation>
        <location evidence="1 15">Cytoplasm</location>
    </subcellularLocation>
</comment>
<evidence type="ECO:0000256" key="4">
    <source>
        <dbReference type="ARBA" id="ARBA00022490"/>
    </source>
</evidence>
<evidence type="ECO:0000256" key="12">
    <source>
        <dbReference type="ARBA" id="ARBA00022917"/>
    </source>
</evidence>
<evidence type="ECO:0000256" key="11">
    <source>
        <dbReference type="ARBA" id="ARBA00022884"/>
    </source>
</evidence>
<comment type="subunit">
    <text evidence="3 15">Tetramer of two alpha and two beta subunits.</text>
</comment>
<dbReference type="InterPro" id="IPR045060">
    <property type="entry name" value="Phe-tRNA-ligase_IIc_bsu"/>
</dbReference>
<feature type="binding site" evidence="15">
    <location>
        <position position="472"/>
    </location>
    <ligand>
        <name>Mg(2+)</name>
        <dbReference type="ChEBI" id="CHEBI:18420"/>
        <note>shared with alpha subunit</note>
    </ligand>
</feature>
<evidence type="ECO:0000256" key="10">
    <source>
        <dbReference type="ARBA" id="ARBA00022842"/>
    </source>
</evidence>
<feature type="binding site" evidence="15">
    <location>
        <position position="462"/>
    </location>
    <ligand>
        <name>Mg(2+)</name>
        <dbReference type="ChEBI" id="CHEBI:18420"/>
        <note>shared with alpha subunit</note>
    </ligand>
</feature>
<comment type="cofactor">
    <cofactor evidence="15">
        <name>Mg(2+)</name>
        <dbReference type="ChEBI" id="CHEBI:18420"/>
    </cofactor>
    <text evidence="15">Binds 2 magnesium ions per tetramer.</text>
</comment>
<dbReference type="InterPro" id="IPR045864">
    <property type="entry name" value="aa-tRNA-synth_II/BPL/LPL"/>
</dbReference>
<evidence type="ECO:0000259" key="19">
    <source>
        <dbReference type="PROSITE" id="PS51483"/>
    </source>
</evidence>
<dbReference type="Pfam" id="PF03147">
    <property type="entry name" value="FDX-ACB"/>
    <property type="match status" value="1"/>
</dbReference>
<reference evidence="20" key="1">
    <citation type="submission" date="2020-02" db="EMBL/GenBank/DDBJ databases">
        <authorList>
            <person name="Meier V. D."/>
        </authorList>
    </citation>
    <scope>NUCLEOTIDE SEQUENCE</scope>
    <source>
        <strain evidence="20">AVDCRST_MAG75</strain>
    </source>
</reference>
<dbReference type="Pfam" id="PF03484">
    <property type="entry name" value="B5"/>
    <property type="match status" value="1"/>
</dbReference>
<dbReference type="Pfam" id="PF17759">
    <property type="entry name" value="tRNA_synthFbeta"/>
    <property type="match status" value="1"/>
</dbReference>
<comment type="similarity">
    <text evidence="2 15">Belongs to the phenylalanyl-tRNA synthetase beta subunit family. Type 1 subfamily.</text>
</comment>
<feature type="domain" description="TRNA-binding" evidence="17">
    <location>
        <begin position="42"/>
        <end position="159"/>
    </location>
</feature>
<evidence type="ECO:0000256" key="15">
    <source>
        <dbReference type="HAMAP-Rule" id="MF_00283"/>
    </source>
</evidence>
<dbReference type="EMBL" id="CADCUO010000052">
    <property type="protein sequence ID" value="CAA9379497.1"/>
    <property type="molecule type" value="Genomic_DNA"/>
</dbReference>
<feature type="binding site" evidence="15">
    <location>
        <position position="471"/>
    </location>
    <ligand>
        <name>Mg(2+)</name>
        <dbReference type="ChEBI" id="CHEBI:18420"/>
        <note>shared with alpha subunit</note>
    </ligand>
</feature>
<dbReference type="Gene3D" id="3.30.70.380">
    <property type="entry name" value="Ferrodoxin-fold anticodon-binding domain"/>
    <property type="match status" value="1"/>
</dbReference>
<dbReference type="SMART" id="SM00873">
    <property type="entry name" value="B3_4"/>
    <property type="match status" value="1"/>
</dbReference>
<feature type="domain" description="FDX-ACB" evidence="18">
    <location>
        <begin position="736"/>
        <end position="829"/>
    </location>
</feature>
<dbReference type="SUPFAM" id="SSF50249">
    <property type="entry name" value="Nucleic acid-binding proteins"/>
    <property type="match status" value="1"/>
</dbReference>
<dbReference type="GO" id="GO:0009328">
    <property type="term" value="C:phenylalanine-tRNA ligase complex"/>
    <property type="evidence" value="ECO:0007669"/>
    <property type="project" value="TreeGrafter"/>
</dbReference>
<organism evidence="20">
    <name type="scientific">uncultured Propionibacteriaceae bacterium</name>
    <dbReference type="NCBI Taxonomy" id="257457"/>
    <lineage>
        <taxon>Bacteria</taxon>
        <taxon>Bacillati</taxon>
        <taxon>Actinomycetota</taxon>
        <taxon>Actinomycetes</taxon>
        <taxon>Propionibacteriales</taxon>
        <taxon>Propionibacteriaceae</taxon>
        <taxon>environmental samples</taxon>
    </lineage>
</organism>
<gene>
    <name evidence="15" type="primary">pheT</name>
    <name evidence="20" type="ORF">AVDCRST_MAG75-842</name>
</gene>
<dbReference type="InterPro" id="IPR041616">
    <property type="entry name" value="PheRS_beta_core"/>
</dbReference>
<dbReference type="AlphaFoldDB" id="A0A6J4NA69"/>
<dbReference type="InterPro" id="IPR002547">
    <property type="entry name" value="tRNA-bd_dom"/>
</dbReference>
<evidence type="ECO:0000256" key="8">
    <source>
        <dbReference type="ARBA" id="ARBA00022741"/>
    </source>
</evidence>
<dbReference type="Gene3D" id="3.30.930.10">
    <property type="entry name" value="Bira Bifunctional Protein, Domain 2"/>
    <property type="match status" value="1"/>
</dbReference>
<dbReference type="CDD" id="cd00769">
    <property type="entry name" value="PheRS_beta_core"/>
    <property type="match status" value="1"/>
</dbReference>
<dbReference type="SUPFAM" id="SSF54991">
    <property type="entry name" value="Anticodon-binding domain of PheRS"/>
    <property type="match status" value="1"/>
</dbReference>
<dbReference type="InterPro" id="IPR005146">
    <property type="entry name" value="B3/B4_tRNA-bd"/>
</dbReference>
<dbReference type="SUPFAM" id="SSF56037">
    <property type="entry name" value="PheT/TilS domain"/>
    <property type="match status" value="1"/>
</dbReference>
<evidence type="ECO:0000256" key="14">
    <source>
        <dbReference type="ARBA" id="ARBA00049255"/>
    </source>
</evidence>
<dbReference type="FunFam" id="3.30.930.10:FF:000130">
    <property type="entry name" value="Phenylalanine--tRNA ligase beta subunit"/>
    <property type="match status" value="1"/>
</dbReference>
<dbReference type="Gene3D" id="3.50.40.10">
    <property type="entry name" value="Phenylalanyl-trna Synthetase, Chain B, domain 3"/>
    <property type="match status" value="1"/>
</dbReference>
<keyword evidence="12 15" id="KW-0648">Protein biosynthesis</keyword>
<dbReference type="GO" id="GO:0006432">
    <property type="term" value="P:phenylalanyl-tRNA aminoacylation"/>
    <property type="evidence" value="ECO:0007669"/>
    <property type="project" value="UniProtKB-UniRule"/>
</dbReference>
<evidence type="ECO:0000256" key="7">
    <source>
        <dbReference type="ARBA" id="ARBA00022723"/>
    </source>
</evidence>
<proteinExistence type="inferred from homology"/>
<keyword evidence="5 16" id="KW-0820">tRNA-binding</keyword>
<dbReference type="PANTHER" id="PTHR10947:SF0">
    <property type="entry name" value="PHENYLALANINE--TRNA LIGASE BETA SUBUNIT"/>
    <property type="match status" value="1"/>
</dbReference>
<evidence type="ECO:0000256" key="3">
    <source>
        <dbReference type="ARBA" id="ARBA00011209"/>
    </source>
</evidence>
<dbReference type="HAMAP" id="MF_00283">
    <property type="entry name" value="Phe_tRNA_synth_beta1"/>
    <property type="match status" value="1"/>
</dbReference>
<evidence type="ECO:0000256" key="9">
    <source>
        <dbReference type="ARBA" id="ARBA00022840"/>
    </source>
</evidence>
<dbReference type="PROSITE" id="PS51483">
    <property type="entry name" value="B5"/>
    <property type="match status" value="1"/>
</dbReference>
<dbReference type="Gene3D" id="3.30.56.10">
    <property type="match status" value="2"/>
</dbReference>
<accession>A0A6J4NA69</accession>
<dbReference type="InterPro" id="IPR036690">
    <property type="entry name" value="Fdx_antiC-bd_sf"/>
</dbReference>
<dbReference type="InterPro" id="IPR012340">
    <property type="entry name" value="NA-bd_OB-fold"/>
</dbReference>